<dbReference type="Gene3D" id="3.90.1580.10">
    <property type="entry name" value="paralog of FGE (formylglycine-generating enzyme)"/>
    <property type="match status" value="1"/>
</dbReference>
<dbReference type="PANTHER" id="PTHR23150">
    <property type="entry name" value="SULFATASE MODIFYING FACTOR 1, 2"/>
    <property type="match status" value="1"/>
</dbReference>
<dbReference type="SUPFAM" id="SSF56436">
    <property type="entry name" value="C-type lectin-like"/>
    <property type="match status" value="1"/>
</dbReference>
<dbReference type="Proteomes" id="UP000334340">
    <property type="component" value="Unassembled WGS sequence"/>
</dbReference>
<keyword evidence="3" id="KW-0418">Kinase</keyword>
<evidence type="ECO:0000256" key="1">
    <source>
        <dbReference type="SAM" id="SignalP"/>
    </source>
</evidence>
<accession>A0A564ZI10</accession>
<reference evidence="3 4" key="1">
    <citation type="submission" date="2019-07" db="EMBL/GenBank/DDBJ databases">
        <authorList>
            <person name="Cremers G."/>
        </authorList>
    </citation>
    <scope>NUCLEOTIDE SEQUENCE [LARGE SCALE GENOMIC DNA]</scope>
</reference>
<proteinExistence type="predicted"/>
<dbReference type="Pfam" id="PF03781">
    <property type="entry name" value="FGE-sulfatase"/>
    <property type="match status" value="1"/>
</dbReference>
<feature type="signal peptide" evidence="1">
    <location>
        <begin position="1"/>
        <end position="17"/>
    </location>
</feature>
<feature type="domain" description="Sulfatase-modifying factor enzyme-like" evidence="2">
    <location>
        <begin position="32"/>
        <end position="249"/>
    </location>
</feature>
<dbReference type="PANTHER" id="PTHR23150:SF19">
    <property type="entry name" value="FORMYLGLYCINE-GENERATING ENZYME"/>
    <property type="match status" value="1"/>
</dbReference>
<evidence type="ECO:0000313" key="4">
    <source>
        <dbReference type="Proteomes" id="UP000334340"/>
    </source>
</evidence>
<dbReference type="GO" id="GO:0004674">
    <property type="term" value="F:protein serine/threonine kinase activity"/>
    <property type="evidence" value="ECO:0007669"/>
    <property type="project" value="UniProtKB-EC"/>
</dbReference>
<name>A0A564ZI10_9BACT</name>
<dbReference type="EMBL" id="CABIKM010000007">
    <property type="protein sequence ID" value="VUZ84178.1"/>
    <property type="molecule type" value="Genomic_DNA"/>
</dbReference>
<protein>
    <submittedName>
        <fullName evidence="3">Serine/threonine-protein kinase pkn1</fullName>
        <ecNumber evidence="3">2.7.11.1</ecNumber>
    </submittedName>
</protein>
<keyword evidence="1" id="KW-0732">Signal</keyword>
<dbReference type="InterPro" id="IPR042095">
    <property type="entry name" value="SUMF_sf"/>
</dbReference>
<keyword evidence="3" id="KW-0808">Transferase</keyword>
<feature type="chain" id="PRO_5022173084" evidence="1">
    <location>
        <begin position="18"/>
        <end position="249"/>
    </location>
</feature>
<dbReference type="AlphaFoldDB" id="A0A564ZI10"/>
<dbReference type="InterPro" id="IPR016187">
    <property type="entry name" value="CTDL_fold"/>
</dbReference>
<evidence type="ECO:0000313" key="3">
    <source>
        <dbReference type="EMBL" id="VUZ84178.1"/>
    </source>
</evidence>
<organism evidence="3 4">
    <name type="scientific">Candidatus Methylomirabilis lanthanidiphila</name>
    <dbReference type="NCBI Taxonomy" id="2211376"/>
    <lineage>
        <taxon>Bacteria</taxon>
        <taxon>Candidatus Methylomirabilota</taxon>
        <taxon>Candidatus Methylomirabilia</taxon>
        <taxon>Candidatus Methylomirabilales</taxon>
        <taxon>Candidatus Methylomirabilaceae</taxon>
        <taxon>Candidatus Methylomirabilis</taxon>
    </lineage>
</organism>
<sequence length="249" mass="28055">MKLTTLMALMVPLFTFALRNAAATPPVQDDVEMVAVPAGEFIIGSDDPEADENEKPAAKVFVEHFSIDKFEVTNTRYLRCIEAGPCTRPPNRGYDDPTKANLPVTIVSWQQALTYCRWVGKRLPTEAEWEKAARGTDGRRYPWGNDFEAERANAGYTPGRITAVGSYAKGASPYGAMDMSGNVWEWTSSLYKPYPYDPRDGREDLNARGSRVERGGSWYHPPWHVRTTRRTAIGHVYRRINDLGFRCAK</sequence>
<keyword evidence="4" id="KW-1185">Reference proteome</keyword>
<gene>
    <name evidence="3" type="primary">pkn1_2</name>
    <name evidence="3" type="ORF">MELA_00544</name>
</gene>
<dbReference type="InterPro" id="IPR005532">
    <property type="entry name" value="SUMF_dom"/>
</dbReference>
<dbReference type="EC" id="2.7.11.1" evidence="3"/>
<dbReference type="InterPro" id="IPR051043">
    <property type="entry name" value="Sulfatase_Mod_Factor_Kinase"/>
</dbReference>
<dbReference type="GO" id="GO:0120147">
    <property type="term" value="F:formylglycine-generating oxidase activity"/>
    <property type="evidence" value="ECO:0007669"/>
    <property type="project" value="TreeGrafter"/>
</dbReference>
<evidence type="ECO:0000259" key="2">
    <source>
        <dbReference type="Pfam" id="PF03781"/>
    </source>
</evidence>